<dbReference type="InterPro" id="IPR018060">
    <property type="entry name" value="HTH_AraC"/>
</dbReference>
<dbReference type="EMBL" id="NXGX01000003">
    <property type="protein sequence ID" value="PKR58610.1"/>
    <property type="molecule type" value="Genomic_DNA"/>
</dbReference>
<dbReference type="PROSITE" id="PS01124">
    <property type="entry name" value="HTH_ARAC_FAMILY_2"/>
    <property type="match status" value="1"/>
</dbReference>
<comment type="caution">
    <text evidence="5">The sequence shown here is derived from an EMBL/GenBank/DDBJ whole genome shotgun (WGS) entry which is preliminary data.</text>
</comment>
<dbReference type="RefSeq" id="WP_028791773.1">
    <property type="nucleotide sequence ID" value="NZ_NXGX01000003.1"/>
</dbReference>
<keyword evidence="1" id="KW-0805">Transcription regulation</keyword>
<dbReference type="Gene3D" id="1.10.10.60">
    <property type="entry name" value="Homeodomain-like"/>
    <property type="match status" value="1"/>
</dbReference>
<dbReference type="PANTHER" id="PTHR47894">
    <property type="entry name" value="HTH-TYPE TRANSCRIPTIONAL REGULATOR GADX"/>
    <property type="match status" value="1"/>
</dbReference>
<dbReference type="Pfam" id="PF12833">
    <property type="entry name" value="HTH_18"/>
    <property type="match status" value="1"/>
</dbReference>
<dbReference type="Proteomes" id="UP000233332">
    <property type="component" value="Unassembled WGS sequence"/>
</dbReference>
<dbReference type="GO" id="GO:0003700">
    <property type="term" value="F:DNA-binding transcription factor activity"/>
    <property type="evidence" value="ECO:0007669"/>
    <property type="project" value="InterPro"/>
</dbReference>
<evidence type="ECO:0000259" key="4">
    <source>
        <dbReference type="PROSITE" id="PS01124"/>
    </source>
</evidence>
<dbReference type="SMART" id="SM00342">
    <property type="entry name" value="HTH_ARAC"/>
    <property type="match status" value="1"/>
</dbReference>
<name>A0A2N3L7E0_9PROT</name>
<organism evidence="5 6">
    <name type="scientific">Thalassospira lohafexi</name>
    <dbReference type="NCBI Taxonomy" id="744227"/>
    <lineage>
        <taxon>Bacteria</taxon>
        <taxon>Pseudomonadati</taxon>
        <taxon>Pseudomonadota</taxon>
        <taxon>Alphaproteobacteria</taxon>
        <taxon>Rhodospirillales</taxon>
        <taxon>Thalassospiraceae</taxon>
        <taxon>Thalassospira</taxon>
    </lineage>
</organism>
<keyword evidence="3" id="KW-0804">Transcription</keyword>
<evidence type="ECO:0000256" key="1">
    <source>
        <dbReference type="ARBA" id="ARBA00023015"/>
    </source>
</evidence>
<dbReference type="GO" id="GO:0000976">
    <property type="term" value="F:transcription cis-regulatory region binding"/>
    <property type="evidence" value="ECO:0007669"/>
    <property type="project" value="TreeGrafter"/>
</dbReference>
<dbReference type="PANTHER" id="PTHR47894:SF4">
    <property type="entry name" value="HTH-TYPE TRANSCRIPTIONAL REGULATOR GADX"/>
    <property type="match status" value="1"/>
</dbReference>
<dbReference type="InterPro" id="IPR009057">
    <property type="entry name" value="Homeodomain-like_sf"/>
</dbReference>
<protein>
    <submittedName>
        <fullName evidence="5">AraC family transcriptional regulator</fullName>
    </submittedName>
</protein>
<gene>
    <name evidence="5" type="ORF">COO92_06960</name>
</gene>
<evidence type="ECO:0000256" key="2">
    <source>
        <dbReference type="ARBA" id="ARBA00023125"/>
    </source>
</evidence>
<dbReference type="GeneID" id="98670573"/>
<dbReference type="GO" id="GO:0005829">
    <property type="term" value="C:cytosol"/>
    <property type="evidence" value="ECO:0007669"/>
    <property type="project" value="TreeGrafter"/>
</dbReference>
<dbReference type="AlphaFoldDB" id="A0A2N3L7E0"/>
<accession>A0A2N3L7E0</accession>
<feature type="domain" description="HTH araC/xylS-type" evidence="4">
    <location>
        <begin position="212"/>
        <end position="309"/>
    </location>
</feature>
<dbReference type="InterPro" id="IPR018062">
    <property type="entry name" value="HTH_AraC-typ_CS"/>
</dbReference>
<evidence type="ECO:0000313" key="6">
    <source>
        <dbReference type="Proteomes" id="UP000233332"/>
    </source>
</evidence>
<keyword evidence="6" id="KW-1185">Reference proteome</keyword>
<dbReference type="SUPFAM" id="SSF46689">
    <property type="entry name" value="Homeodomain-like"/>
    <property type="match status" value="1"/>
</dbReference>
<dbReference type="PROSITE" id="PS00041">
    <property type="entry name" value="HTH_ARAC_FAMILY_1"/>
    <property type="match status" value="1"/>
</dbReference>
<evidence type="ECO:0000256" key="3">
    <source>
        <dbReference type="ARBA" id="ARBA00023163"/>
    </source>
</evidence>
<proteinExistence type="predicted"/>
<evidence type="ECO:0000313" key="5">
    <source>
        <dbReference type="EMBL" id="PKR58610.1"/>
    </source>
</evidence>
<sequence length="319" mass="35465">MQEFVSFGLHVALIRQLAWLPRGYDLVPAGTVVTSAKLRSIMLSLEEANGPAVLVRLGRHLAAKEQAPILTMLRHVATPGMIADRWRRLEGYSHARARSDYQVTGKSMTFHRGVVRGQPPARVENLLLHGFLIGLLEAVGADFIDSTILPSHGPAVSVMRNGRLSEKFKFNGRGLRFRITWKSFEPVSSSYPFMANMPGTAPSISAQRPIVQQLCTILEQDIGRSWTIDDVAAALDTSGRTLQRRLQYANSRFSDLLRLVRVREACRLLCGTTLSVGEIGFWCGFTDNAHFSRDFRRLASMPPSVYREASYGHAGLTRA</sequence>
<reference evidence="5 6" key="1">
    <citation type="submission" date="2017-09" db="EMBL/GenBank/DDBJ databases">
        <title>Biodiversity and function of Thalassospira species in the particle-attached aromatic-hydrocarbon-degrading consortia from the surface seawater of the China South Sea.</title>
        <authorList>
            <person name="Dong C."/>
            <person name="Lai Q."/>
            <person name="Shao Z."/>
        </authorList>
    </citation>
    <scope>NUCLEOTIDE SEQUENCE [LARGE SCALE GENOMIC DNA]</scope>
    <source>
        <strain evidence="5 6">139Z-12</strain>
    </source>
</reference>
<keyword evidence="2" id="KW-0238">DNA-binding</keyword>